<dbReference type="SMART" id="SM00895">
    <property type="entry name" value="FCD"/>
    <property type="match status" value="1"/>
</dbReference>
<keyword evidence="6" id="KW-1185">Reference proteome</keyword>
<dbReference type="EMBL" id="RJMB01000005">
    <property type="protein sequence ID" value="RNL85708.1"/>
    <property type="molecule type" value="Genomic_DNA"/>
</dbReference>
<proteinExistence type="predicted"/>
<dbReference type="PANTHER" id="PTHR43537">
    <property type="entry name" value="TRANSCRIPTIONAL REGULATOR, GNTR FAMILY"/>
    <property type="match status" value="1"/>
</dbReference>
<keyword evidence="1" id="KW-0805">Transcription regulation</keyword>
<evidence type="ECO:0000313" key="6">
    <source>
        <dbReference type="Proteomes" id="UP000269198"/>
    </source>
</evidence>
<dbReference type="SUPFAM" id="SSF48008">
    <property type="entry name" value="GntR ligand-binding domain-like"/>
    <property type="match status" value="1"/>
</dbReference>
<dbReference type="AlphaFoldDB" id="A0A3N0ECY5"/>
<dbReference type="InterPro" id="IPR000524">
    <property type="entry name" value="Tscrpt_reg_HTH_GntR"/>
</dbReference>
<dbReference type="Gene3D" id="1.20.120.530">
    <property type="entry name" value="GntR ligand-binding domain-like"/>
    <property type="match status" value="1"/>
</dbReference>
<dbReference type="GO" id="GO:0003700">
    <property type="term" value="F:DNA-binding transcription factor activity"/>
    <property type="evidence" value="ECO:0007669"/>
    <property type="project" value="InterPro"/>
</dbReference>
<organism evidence="5 6">
    <name type="scientific">Halostreptopolyspora alba</name>
    <dbReference type="NCBI Taxonomy" id="2487137"/>
    <lineage>
        <taxon>Bacteria</taxon>
        <taxon>Bacillati</taxon>
        <taxon>Actinomycetota</taxon>
        <taxon>Actinomycetes</taxon>
        <taxon>Streptosporangiales</taxon>
        <taxon>Nocardiopsidaceae</taxon>
        <taxon>Halostreptopolyspora</taxon>
    </lineage>
</organism>
<dbReference type="OrthoDB" id="9816161at2"/>
<protein>
    <submittedName>
        <fullName evidence="5">GntR family transcriptional regulator</fullName>
    </submittedName>
</protein>
<dbReference type="Proteomes" id="UP000269198">
    <property type="component" value="Unassembled WGS sequence"/>
</dbReference>
<dbReference type="InterPro" id="IPR011711">
    <property type="entry name" value="GntR_C"/>
</dbReference>
<dbReference type="SMART" id="SM00345">
    <property type="entry name" value="HTH_GNTR"/>
    <property type="match status" value="1"/>
</dbReference>
<evidence type="ECO:0000256" key="2">
    <source>
        <dbReference type="ARBA" id="ARBA00023125"/>
    </source>
</evidence>
<dbReference type="InterPro" id="IPR036390">
    <property type="entry name" value="WH_DNA-bd_sf"/>
</dbReference>
<name>A0A3N0ECY5_9ACTN</name>
<dbReference type="PROSITE" id="PS50949">
    <property type="entry name" value="HTH_GNTR"/>
    <property type="match status" value="1"/>
</dbReference>
<keyword evidence="3" id="KW-0804">Transcription</keyword>
<keyword evidence="2" id="KW-0238">DNA-binding</keyword>
<feature type="domain" description="HTH gntR-type" evidence="4">
    <location>
        <begin position="1"/>
        <end position="61"/>
    </location>
</feature>
<accession>A0A3N0ECY5</accession>
<comment type="caution">
    <text evidence="5">The sequence shown here is derived from an EMBL/GenBank/DDBJ whole genome shotgun (WGS) entry which is preliminary data.</text>
</comment>
<evidence type="ECO:0000259" key="4">
    <source>
        <dbReference type="PROSITE" id="PS50949"/>
    </source>
</evidence>
<evidence type="ECO:0000256" key="1">
    <source>
        <dbReference type="ARBA" id="ARBA00023015"/>
    </source>
</evidence>
<dbReference type="Pfam" id="PF07729">
    <property type="entry name" value="FCD"/>
    <property type="match status" value="1"/>
</dbReference>
<dbReference type="Pfam" id="PF00392">
    <property type="entry name" value="GntR"/>
    <property type="match status" value="1"/>
</dbReference>
<dbReference type="PANTHER" id="PTHR43537:SF51">
    <property type="entry name" value="HTH-TYPE TRANSCRIPTIONAL REGULATOR LGOR-RELATED"/>
    <property type="match status" value="1"/>
</dbReference>
<dbReference type="Gene3D" id="1.10.10.10">
    <property type="entry name" value="Winged helix-like DNA-binding domain superfamily/Winged helix DNA-binding domain"/>
    <property type="match status" value="1"/>
</dbReference>
<dbReference type="CDD" id="cd07377">
    <property type="entry name" value="WHTH_GntR"/>
    <property type="match status" value="1"/>
</dbReference>
<sequence length="209" mass="23105">MAAIREAITRGDFAPEQRLVESDLSDRFDTSRSAVRSALLQLTEEGLVEREQNRGARVRSVSLEEAVEICEVRMMLEGLCSAKAAERATPDEVAELRAIGDRMRQLVADGNVLGYSEANQLLHRRIRELSEQATAEEVLERLRAQSVRHQFQLALQPGRPSVSLPEHLAIIDAIAEHDPLAAETAMRTHLGSVIGALREASQTMGGLRF</sequence>
<dbReference type="InterPro" id="IPR036388">
    <property type="entry name" value="WH-like_DNA-bd_sf"/>
</dbReference>
<dbReference type="InterPro" id="IPR008920">
    <property type="entry name" value="TF_FadR/GntR_C"/>
</dbReference>
<evidence type="ECO:0000313" key="5">
    <source>
        <dbReference type="EMBL" id="RNL85708.1"/>
    </source>
</evidence>
<reference evidence="5 6" key="1">
    <citation type="submission" date="2018-11" db="EMBL/GenBank/DDBJ databases">
        <title>The genome draft of YIM 96095.</title>
        <authorList>
            <person name="Tang S.-K."/>
            <person name="Chunyu W.-X."/>
            <person name="Feng Y.-Z."/>
        </authorList>
    </citation>
    <scope>NUCLEOTIDE SEQUENCE [LARGE SCALE GENOMIC DNA]</scope>
    <source>
        <strain evidence="5 6">YIM 96095</strain>
    </source>
</reference>
<dbReference type="SUPFAM" id="SSF46785">
    <property type="entry name" value="Winged helix' DNA-binding domain"/>
    <property type="match status" value="1"/>
</dbReference>
<gene>
    <name evidence="5" type="ORF">EFW17_06990</name>
</gene>
<evidence type="ECO:0000256" key="3">
    <source>
        <dbReference type="ARBA" id="ARBA00023163"/>
    </source>
</evidence>
<dbReference type="GO" id="GO:0003677">
    <property type="term" value="F:DNA binding"/>
    <property type="evidence" value="ECO:0007669"/>
    <property type="project" value="UniProtKB-KW"/>
</dbReference>